<reference evidence="2 3" key="1">
    <citation type="submission" date="2020-03" db="EMBL/GenBank/DDBJ databases">
        <title>WGS of actinomycetes isolated from Thailand.</title>
        <authorList>
            <person name="Thawai C."/>
        </authorList>
    </citation>
    <scope>NUCLEOTIDE SEQUENCE [LARGE SCALE GENOMIC DNA]</scope>
    <source>
        <strain evidence="2 3">PLAI 1-29</strain>
    </source>
</reference>
<keyword evidence="3" id="KW-1185">Reference proteome</keyword>
<proteinExistence type="predicted"/>
<gene>
    <name evidence="2" type="ORF">HCK00_02090</name>
</gene>
<organism evidence="2 3">
    <name type="scientific">Streptomyces zingiberis</name>
    <dbReference type="NCBI Taxonomy" id="2053010"/>
    <lineage>
        <taxon>Bacteria</taxon>
        <taxon>Bacillati</taxon>
        <taxon>Actinomycetota</taxon>
        <taxon>Actinomycetes</taxon>
        <taxon>Kitasatosporales</taxon>
        <taxon>Streptomycetaceae</taxon>
        <taxon>Streptomyces</taxon>
    </lineage>
</organism>
<dbReference type="Proteomes" id="UP000695264">
    <property type="component" value="Unassembled WGS sequence"/>
</dbReference>
<feature type="compositionally biased region" description="Low complexity" evidence="1">
    <location>
        <begin position="24"/>
        <end position="39"/>
    </location>
</feature>
<dbReference type="EMBL" id="JAATEN010000001">
    <property type="protein sequence ID" value="NJP99369.1"/>
    <property type="molecule type" value="Genomic_DNA"/>
</dbReference>
<name>A0ABX1BNT3_9ACTN</name>
<protein>
    <submittedName>
        <fullName evidence="2">Uncharacterized protein</fullName>
    </submittedName>
</protein>
<accession>A0ABX1BNT3</accession>
<evidence type="ECO:0000313" key="3">
    <source>
        <dbReference type="Proteomes" id="UP000695264"/>
    </source>
</evidence>
<evidence type="ECO:0000256" key="1">
    <source>
        <dbReference type="SAM" id="MobiDB-lite"/>
    </source>
</evidence>
<sequence length="69" mass="6647">METIKAGEPVKTNRAGGAAGSRGGPVAAPAARGGVPGRPSWDDGTAARRIVAGAPPVPAALLYSSIAAP</sequence>
<evidence type="ECO:0000313" key="2">
    <source>
        <dbReference type="EMBL" id="NJP99369.1"/>
    </source>
</evidence>
<feature type="region of interest" description="Disordered" evidence="1">
    <location>
        <begin position="1"/>
        <end position="43"/>
    </location>
</feature>
<comment type="caution">
    <text evidence="2">The sequence shown here is derived from an EMBL/GenBank/DDBJ whole genome shotgun (WGS) entry which is preliminary data.</text>
</comment>
<dbReference type="RefSeq" id="WP_168099954.1">
    <property type="nucleotide sequence ID" value="NZ_JAATEN010000001.1"/>
</dbReference>